<dbReference type="RefSeq" id="WP_127309980.1">
    <property type="nucleotide sequence ID" value="NZ_JAVIIP010000007.1"/>
</dbReference>
<organism evidence="4 5">
    <name type="scientific">Mesorhizobium abyssinicae</name>
    <dbReference type="NCBI Taxonomy" id="1209958"/>
    <lineage>
        <taxon>Bacteria</taxon>
        <taxon>Pseudomonadati</taxon>
        <taxon>Pseudomonadota</taxon>
        <taxon>Alphaproteobacteria</taxon>
        <taxon>Hyphomicrobiales</taxon>
        <taxon>Phyllobacteriaceae</taxon>
        <taxon>Mesorhizobium</taxon>
    </lineage>
</organism>
<evidence type="ECO:0000313" key="4">
    <source>
        <dbReference type="EMBL" id="MDX8539003.1"/>
    </source>
</evidence>
<dbReference type="PANTHER" id="PTHR43000">
    <property type="entry name" value="DTDP-D-GLUCOSE 4,6-DEHYDRATASE-RELATED"/>
    <property type="match status" value="1"/>
</dbReference>
<accession>A0ABU5AP00</accession>
<comment type="caution">
    <text evidence="4">The sequence shown here is derived from an EMBL/GenBank/DDBJ whole genome shotgun (WGS) entry which is preliminary data.</text>
</comment>
<protein>
    <submittedName>
        <fullName evidence="4">NAD-dependent epimerase/dehydratase family protein</fullName>
    </submittedName>
</protein>
<comment type="similarity">
    <text evidence="2">Belongs to the NAD(P)-dependent epimerase/dehydratase family.</text>
</comment>
<keyword evidence="5" id="KW-1185">Reference proteome</keyword>
<evidence type="ECO:0000313" key="5">
    <source>
        <dbReference type="Proteomes" id="UP001276564"/>
    </source>
</evidence>
<dbReference type="PRINTS" id="PR01713">
    <property type="entry name" value="NUCEPIMERASE"/>
</dbReference>
<evidence type="ECO:0000256" key="1">
    <source>
        <dbReference type="ARBA" id="ARBA00005125"/>
    </source>
</evidence>
<evidence type="ECO:0000256" key="2">
    <source>
        <dbReference type="ARBA" id="ARBA00007637"/>
    </source>
</evidence>
<feature type="domain" description="NAD-dependent epimerase/dehydratase" evidence="3">
    <location>
        <begin position="16"/>
        <end position="243"/>
    </location>
</feature>
<proteinExistence type="inferred from homology"/>
<dbReference type="InterPro" id="IPR001509">
    <property type="entry name" value="Epimerase_deHydtase"/>
</dbReference>
<gene>
    <name evidence="4" type="ORF">RFM23_15385</name>
</gene>
<evidence type="ECO:0000259" key="3">
    <source>
        <dbReference type="Pfam" id="PF01370"/>
    </source>
</evidence>
<name>A0ABU5AP00_9HYPH</name>
<dbReference type="Gene3D" id="3.40.50.720">
    <property type="entry name" value="NAD(P)-binding Rossmann-like Domain"/>
    <property type="match status" value="1"/>
</dbReference>
<dbReference type="Proteomes" id="UP001276564">
    <property type="component" value="Unassembled WGS sequence"/>
</dbReference>
<dbReference type="SUPFAM" id="SSF51735">
    <property type="entry name" value="NAD(P)-binding Rossmann-fold domains"/>
    <property type="match status" value="1"/>
</dbReference>
<dbReference type="EMBL" id="JAVIIP010000007">
    <property type="protein sequence ID" value="MDX8539003.1"/>
    <property type="molecule type" value="Genomic_DNA"/>
</dbReference>
<dbReference type="Gene3D" id="3.90.25.10">
    <property type="entry name" value="UDP-galactose 4-epimerase, domain 1"/>
    <property type="match status" value="1"/>
</dbReference>
<comment type="pathway">
    <text evidence="1">Bacterial outer membrane biogenesis; LPS O-antigen biosynthesis.</text>
</comment>
<dbReference type="Pfam" id="PF01370">
    <property type="entry name" value="Epimerase"/>
    <property type="match status" value="1"/>
</dbReference>
<sequence>MTQERPQHASVRRKAVILGASGFIGINLARTMAEQGFELVCFARYASEHWPRGSIIILGDLATPPRQLLAAMEGSIVFHLASSARPTAATDMAVAEIEANLMATVGLLEATKGVDCRWVFSSSGGTVYGQTDAAQISEEHANVPISSYGTVKLAIERYFNLYRSLHGVDSVIARISNPFGPYQSAAKGQGLIAALFDRIASRTPVEIWGDGQNIRDYVYIDDVTQALILLGLRGSAGEVYNVGSGVGTSVIELATKISAILRIPAELVYAPARGVDVRRNVLDIQKIQRDLGWRPVHTLDEGVALTYRWRQSQSPIPGQFATAGNG</sequence>
<reference evidence="4 5" key="1">
    <citation type="submission" date="2023-08" db="EMBL/GenBank/DDBJ databases">
        <title>Implementing the SeqCode for naming new Mesorhizobium species isolated from Vachellia karroo root nodules.</title>
        <authorList>
            <person name="Van Lill M."/>
        </authorList>
    </citation>
    <scope>NUCLEOTIDE SEQUENCE [LARGE SCALE GENOMIC DNA]</scope>
    <source>
        <strain evidence="4 5">VK4B</strain>
    </source>
</reference>
<dbReference type="InterPro" id="IPR036291">
    <property type="entry name" value="NAD(P)-bd_dom_sf"/>
</dbReference>